<dbReference type="KEGG" id="oxy:HCG48_20650"/>
<organism evidence="1 2">
    <name type="scientific">Oxynema aestuarii AP17</name>
    <dbReference type="NCBI Taxonomy" id="2064643"/>
    <lineage>
        <taxon>Bacteria</taxon>
        <taxon>Bacillati</taxon>
        <taxon>Cyanobacteriota</taxon>
        <taxon>Cyanophyceae</taxon>
        <taxon>Oscillatoriophycideae</taxon>
        <taxon>Oscillatoriales</taxon>
        <taxon>Oscillatoriaceae</taxon>
        <taxon>Oxynema</taxon>
        <taxon>Oxynema aestuarii</taxon>
    </lineage>
</organism>
<dbReference type="AlphaFoldDB" id="A0A6H1U2N3"/>
<name>A0A6H1U2N3_9CYAN</name>
<reference evidence="1 2" key="1">
    <citation type="submission" date="2020-04" db="EMBL/GenBank/DDBJ databases">
        <authorList>
            <person name="Basu S."/>
            <person name="Maruthanayagam V."/>
            <person name="Chakraborty S."/>
            <person name="Pramanik A."/>
            <person name="Mukherjee J."/>
            <person name="Brink B."/>
        </authorList>
    </citation>
    <scope>NUCLEOTIDE SEQUENCE [LARGE SCALE GENOMIC DNA]</scope>
    <source>
        <strain evidence="1 2">AP17</strain>
    </source>
</reference>
<dbReference type="RefSeq" id="WP_168570853.1">
    <property type="nucleotide sequence ID" value="NZ_CP051167.1"/>
</dbReference>
<accession>A0A6H1U2N3</accession>
<proteinExistence type="predicted"/>
<evidence type="ECO:0000313" key="1">
    <source>
        <dbReference type="EMBL" id="QIZ72706.1"/>
    </source>
</evidence>
<gene>
    <name evidence="1" type="ORF">HCG48_20650</name>
</gene>
<evidence type="ECO:0000313" key="2">
    <source>
        <dbReference type="Proteomes" id="UP000500857"/>
    </source>
</evidence>
<dbReference type="EMBL" id="CP051167">
    <property type="protein sequence ID" value="QIZ72706.1"/>
    <property type="molecule type" value="Genomic_DNA"/>
</dbReference>
<dbReference type="Proteomes" id="UP000500857">
    <property type="component" value="Chromosome"/>
</dbReference>
<protein>
    <submittedName>
        <fullName evidence="1">Uncharacterized protein</fullName>
    </submittedName>
</protein>
<sequence length="66" mass="7663">MDTIASTDRNAIRRAVDRILSSRQISRQDQRTLMTLLSGHCLSSQEQVWVDRIYEDLHRGLIHAID</sequence>
<keyword evidence="2" id="KW-1185">Reference proteome</keyword>